<keyword evidence="5" id="KW-0698">rRNA processing</keyword>
<name>A0AAW1UX69_9CUCU</name>
<dbReference type="GO" id="GO:0000493">
    <property type="term" value="P:box H/ACA snoRNP assembly"/>
    <property type="evidence" value="ECO:0007669"/>
    <property type="project" value="InterPro"/>
</dbReference>
<keyword evidence="4" id="KW-0690">Ribosome biogenesis</keyword>
<dbReference type="Proteomes" id="UP001431783">
    <property type="component" value="Unassembled WGS sequence"/>
</dbReference>
<keyword evidence="11" id="KW-1185">Reference proteome</keyword>
<dbReference type="EMBL" id="JARQZJ010000095">
    <property type="protein sequence ID" value="KAK9885489.1"/>
    <property type="molecule type" value="Genomic_DNA"/>
</dbReference>
<feature type="compositionally biased region" description="Basic residues" evidence="9">
    <location>
        <begin position="357"/>
        <end position="366"/>
    </location>
</feature>
<evidence type="ECO:0000256" key="8">
    <source>
        <dbReference type="ARBA" id="ARBA00023242"/>
    </source>
</evidence>
<dbReference type="InterPro" id="IPR038664">
    <property type="entry name" value="Gar1/Naf1_Cbf5-bd_sf"/>
</dbReference>
<dbReference type="InterPro" id="IPR007504">
    <property type="entry name" value="H/ACA_rnp_Gar1/Naf1"/>
</dbReference>
<evidence type="ECO:0000256" key="3">
    <source>
        <dbReference type="ARBA" id="ARBA00021438"/>
    </source>
</evidence>
<evidence type="ECO:0000313" key="10">
    <source>
        <dbReference type="EMBL" id="KAK9885489.1"/>
    </source>
</evidence>
<dbReference type="PANTHER" id="PTHR31633">
    <property type="entry name" value="H/ACA RIBONUCLEOPROTEIN COMPLEX NON-CORE SUBUNIT NAF1"/>
    <property type="match status" value="1"/>
</dbReference>
<evidence type="ECO:0000256" key="4">
    <source>
        <dbReference type="ARBA" id="ARBA00022517"/>
    </source>
</evidence>
<dbReference type="Gene3D" id="2.40.10.230">
    <property type="entry name" value="Probable tRNA pseudouridine synthase domain"/>
    <property type="match status" value="1"/>
</dbReference>
<keyword evidence="8" id="KW-0539">Nucleus</keyword>
<keyword evidence="7" id="KW-0694">RNA-binding</keyword>
<comment type="subcellular location">
    <subcellularLocation>
        <location evidence="1">Nucleus</location>
    </subcellularLocation>
</comment>
<evidence type="ECO:0000313" key="11">
    <source>
        <dbReference type="Proteomes" id="UP001431783"/>
    </source>
</evidence>
<feature type="compositionally biased region" description="Acidic residues" evidence="9">
    <location>
        <begin position="109"/>
        <end position="135"/>
    </location>
</feature>
<feature type="region of interest" description="Disordered" evidence="9">
    <location>
        <begin position="585"/>
        <end position="610"/>
    </location>
</feature>
<protein>
    <recommendedName>
        <fullName evidence="3">H/ACA ribonucleoprotein complex non-core subunit NAF1</fullName>
    </recommendedName>
</protein>
<feature type="region of interest" description="Disordered" evidence="9">
    <location>
        <begin position="76"/>
        <end position="174"/>
    </location>
</feature>
<feature type="compositionally biased region" description="Basic and acidic residues" evidence="9">
    <location>
        <begin position="34"/>
        <end position="45"/>
    </location>
</feature>
<feature type="compositionally biased region" description="Polar residues" evidence="9">
    <location>
        <begin position="444"/>
        <end position="457"/>
    </location>
</feature>
<dbReference type="GO" id="GO:0006364">
    <property type="term" value="P:rRNA processing"/>
    <property type="evidence" value="ECO:0007669"/>
    <property type="project" value="UniProtKB-KW"/>
</dbReference>
<evidence type="ECO:0000256" key="9">
    <source>
        <dbReference type="SAM" id="MobiDB-lite"/>
    </source>
</evidence>
<evidence type="ECO:0000256" key="2">
    <source>
        <dbReference type="ARBA" id="ARBA00009801"/>
    </source>
</evidence>
<proteinExistence type="inferred from homology"/>
<feature type="compositionally biased region" description="Basic and acidic residues" evidence="9">
    <location>
        <begin position="136"/>
        <end position="146"/>
    </location>
</feature>
<feature type="compositionally biased region" description="Polar residues" evidence="9">
    <location>
        <begin position="7"/>
        <end position="32"/>
    </location>
</feature>
<organism evidence="10 11">
    <name type="scientific">Henosepilachna vigintioctopunctata</name>
    <dbReference type="NCBI Taxonomy" id="420089"/>
    <lineage>
        <taxon>Eukaryota</taxon>
        <taxon>Metazoa</taxon>
        <taxon>Ecdysozoa</taxon>
        <taxon>Arthropoda</taxon>
        <taxon>Hexapoda</taxon>
        <taxon>Insecta</taxon>
        <taxon>Pterygota</taxon>
        <taxon>Neoptera</taxon>
        <taxon>Endopterygota</taxon>
        <taxon>Coleoptera</taxon>
        <taxon>Polyphaga</taxon>
        <taxon>Cucujiformia</taxon>
        <taxon>Coccinelloidea</taxon>
        <taxon>Coccinellidae</taxon>
        <taxon>Epilachninae</taxon>
        <taxon>Epilachnini</taxon>
        <taxon>Henosepilachna</taxon>
    </lineage>
</organism>
<dbReference type="Pfam" id="PF04410">
    <property type="entry name" value="Gar1"/>
    <property type="match status" value="1"/>
</dbReference>
<evidence type="ECO:0000256" key="5">
    <source>
        <dbReference type="ARBA" id="ARBA00022552"/>
    </source>
</evidence>
<dbReference type="AlphaFoldDB" id="A0AAW1UX69"/>
<dbReference type="SUPFAM" id="SSF50447">
    <property type="entry name" value="Translation proteins"/>
    <property type="match status" value="1"/>
</dbReference>
<dbReference type="GO" id="GO:0005732">
    <property type="term" value="C:sno(s)RNA-containing ribonucleoprotein complex"/>
    <property type="evidence" value="ECO:0007669"/>
    <property type="project" value="InterPro"/>
</dbReference>
<dbReference type="InterPro" id="IPR040309">
    <property type="entry name" value="Naf1"/>
</dbReference>
<keyword evidence="6" id="KW-0597">Phosphoprotein</keyword>
<evidence type="ECO:0000256" key="7">
    <source>
        <dbReference type="ARBA" id="ARBA00022884"/>
    </source>
</evidence>
<dbReference type="GO" id="GO:0005634">
    <property type="term" value="C:nucleus"/>
    <property type="evidence" value="ECO:0007669"/>
    <property type="project" value="UniProtKB-SubCell"/>
</dbReference>
<feature type="compositionally biased region" description="Polar residues" evidence="9">
    <location>
        <begin position="147"/>
        <end position="159"/>
    </location>
</feature>
<dbReference type="GO" id="GO:0003723">
    <property type="term" value="F:RNA binding"/>
    <property type="evidence" value="ECO:0007669"/>
    <property type="project" value="UniProtKB-KW"/>
</dbReference>
<feature type="region of interest" description="Disordered" evidence="9">
    <location>
        <begin position="346"/>
        <end position="370"/>
    </location>
</feature>
<feature type="region of interest" description="Disordered" evidence="9">
    <location>
        <begin position="1"/>
        <end position="45"/>
    </location>
</feature>
<feature type="region of interest" description="Disordered" evidence="9">
    <location>
        <begin position="431"/>
        <end position="495"/>
    </location>
</feature>
<reference evidence="10 11" key="1">
    <citation type="submission" date="2023-03" db="EMBL/GenBank/DDBJ databases">
        <title>Genome insight into feeding habits of ladybird beetles.</title>
        <authorList>
            <person name="Li H.-S."/>
            <person name="Huang Y.-H."/>
            <person name="Pang H."/>
        </authorList>
    </citation>
    <scope>NUCLEOTIDE SEQUENCE [LARGE SCALE GENOMIC DNA]</scope>
    <source>
        <strain evidence="10">SYSU_2023b</strain>
        <tissue evidence="10">Whole body</tissue>
    </source>
</reference>
<comment type="caution">
    <text evidence="10">The sequence shown here is derived from an EMBL/GenBank/DDBJ whole genome shotgun (WGS) entry which is preliminary data.</text>
</comment>
<evidence type="ECO:0000256" key="6">
    <source>
        <dbReference type="ARBA" id="ARBA00022553"/>
    </source>
</evidence>
<dbReference type="GO" id="GO:0001522">
    <property type="term" value="P:pseudouridine synthesis"/>
    <property type="evidence" value="ECO:0007669"/>
    <property type="project" value="InterPro"/>
</dbReference>
<comment type="similarity">
    <text evidence="2">Belongs to the NAF1 family.</text>
</comment>
<dbReference type="InterPro" id="IPR009000">
    <property type="entry name" value="Transl_B-barrel_sf"/>
</dbReference>
<gene>
    <name evidence="10" type="ORF">WA026_010981</name>
</gene>
<accession>A0AAW1UX69</accession>
<dbReference type="PANTHER" id="PTHR31633:SF1">
    <property type="entry name" value="H_ACA RIBONUCLEOPROTEIN COMPLEX NON-CORE SUBUNIT NAF1"/>
    <property type="match status" value="1"/>
</dbReference>
<sequence length="610" mass="68514">MSEISGHVSTNQDDPCANQSERNFKNWTGNSENLEEKTLRTNEEKCETNDEAMCAEQMDWDLEFNSSNAVFKETANSNNYSGINDDFSESLTDLQGFKSGGDDKNDTDSNSEDSNPDSQDIDTDTEDNQNSEDDTDTHTDSDKNEFTKNNSGVAPNQNIIFRGNVDGSEDSETENDDIAANIAEVSNASNGSKVPRKKKKKEYTWLSEGCLEIPDISSLELNDKDQFLHMGKIHHILKEDGVLVCVVPLPNMPAYDLNTIFFLDEGKKVLGYPWDVMGQVKSPTYVFKLNEHLIQDLSIEKDAKVYCVPNSKYTSLVQVDELMKARGSDASWIADTEVPTEFADFSADEEEQQCKKSSSKLSKRKHSSVEHRKFENAMNTLNLIKTQHYDSKPLHNSDKARIIPSRQMPSRFPTIENFDLKSKLHHMNHAGARISFPPPEWTVRSPSPSPQWRSTPSPQWPPSVHQQWTPGPPRQLSPGPSRQLMPGPSQQPPLITTQQFLPSTSQQFPTSSFQYFSPEISQQVIPFPPQMHPLGQSQRGIRGQYSVNQPQWFSTDYFSRFASQRFITPPPLLYNVPVGIPPPGPPLHSQFPHLFDPSTPPPNYGGGKGG</sequence>
<evidence type="ECO:0000256" key="1">
    <source>
        <dbReference type="ARBA" id="ARBA00004123"/>
    </source>
</evidence>